<proteinExistence type="predicted"/>
<keyword evidence="1" id="KW-1133">Transmembrane helix</keyword>
<reference evidence="2" key="1">
    <citation type="submission" date="2022-07" db="EMBL/GenBank/DDBJ databases">
        <title>Genome analysis of Parmales, a sister group of diatoms, reveals the evolutionary specialization of diatoms from phago-mixotrophs to photoautotrophs.</title>
        <authorList>
            <person name="Ban H."/>
            <person name="Sato S."/>
            <person name="Yoshikawa S."/>
            <person name="Kazumasa Y."/>
            <person name="Nakamura Y."/>
            <person name="Ichinomiya M."/>
            <person name="Saitoh K."/>
            <person name="Sato N."/>
            <person name="Blanc-Mathieu R."/>
            <person name="Endo H."/>
            <person name="Kuwata A."/>
            <person name="Ogata H."/>
        </authorList>
    </citation>
    <scope>NUCLEOTIDE SEQUENCE</scope>
</reference>
<feature type="transmembrane region" description="Helical" evidence="1">
    <location>
        <begin position="247"/>
        <end position="264"/>
    </location>
</feature>
<accession>A0A9W7AGE6</accession>
<dbReference type="GO" id="GO:0047793">
    <property type="term" value="F:cycloeucalenol cycloisomerase activity"/>
    <property type="evidence" value="ECO:0007669"/>
    <property type="project" value="InterPro"/>
</dbReference>
<name>A0A9W7AGE6_9STRA</name>
<dbReference type="OrthoDB" id="2111841at2759"/>
<feature type="transmembrane region" description="Helical" evidence="1">
    <location>
        <begin position="213"/>
        <end position="235"/>
    </location>
</feature>
<feature type="transmembrane region" description="Helical" evidence="1">
    <location>
        <begin position="57"/>
        <end position="76"/>
    </location>
</feature>
<keyword evidence="1" id="KW-0472">Membrane</keyword>
<keyword evidence="3" id="KW-1185">Reference proteome</keyword>
<dbReference type="PANTHER" id="PTHR35136:SF1">
    <property type="entry name" value="CYCLOEUCALENOL CYCLOISOMERASE"/>
    <property type="match status" value="1"/>
</dbReference>
<comment type="caution">
    <text evidence="2">The sequence shown here is derived from an EMBL/GenBank/DDBJ whole genome shotgun (WGS) entry which is preliminary data.</text>
</comment>
<feature type="non-terminal residue" evidence="2">
    <location>
        <position position="1"/>
    </location>
</feature>
<dbReference type="Proteomes" id="UP001165082">
    <property type="component" value="Unassembled WGS sequence"/>
</dbReference>
<feature type="transmembrane region" description="Helical" evidence="1">
    <location>
        <begin position="284"/>
        <end position="303"/>
    </location>
</feature>
<evidence type="ECO:0000313" key="2">
    <source>
        <dbReference type="EMBL" id="GMH72321.1"/>
    </source>
</evidence>
<evidence type="ECO:0000256" key="1">
    <source>
        <dbReference type="SAM" id="Phobius"/>
    </source>
</evidence>
<dbReference type="AlphaFoldDB" id="A0A9W7AGE6"/>
<organism evidence="2 3">
    <name type="scientific">Triparma retinervis</name>
    <dbReference type="NCBI Taxonomy" id="2557542"/>
    <lineage>
        <taxon>Eukaryota</taxon>
        <taxon>Sar</taxon>
        <taxon>Stramenopiles</taxon>
        <taxon>Ochrophyta</taxon>
        <taxon>Bolidophyceae</taxon>
        <taxon>Parmales</taxon>
        <taxon>Triparmaceae</taxon>
        <taxon>Triparma</taxon>
    </lineage>
</organism>
<dbReference type="SUPFAM" id="SSF52540">
    <property type="entry name" value="P-loop containing nucleoside triphosphate hydrolases"/>
    <property type="match status" value="1"/>
</dbReference>
<dbReference type="EMBL" id="BRXZ01001485">
    <property type="protein sequence ID" value="GMH72321.1"/>
    <property type="molecule type" value="Genomic_DNA"/>
</dbReference>
<keyword evidence="1" id="KW-0812">Transmembrane</keyword>
<dbReference type="InterPro" id="IPR020532">
    <property type="entry name" value="Cycloeucalenol_cycloisomerase"/>
</dbReference>
<dbReference type="PANTHER" id="PTHR35136">
    <property type="entry name" value="CYCLOEUCALENOL CYCLOISOMERASE"/>
    <property type="match status" value="1"/>
</dbReference>
<feature type="transmembrane region" description="Helical" evidence="1">
    <location>
        <begin position="142"/>
        <end position="162"/>
    </location>
</feature>
<evidence type="ECO:0000313" key="3">
    <source>
        <dbReference type="Proteomes" id="UP001165082"/>
    </source>
</evidence>
<feature type="transmembrane region" description="Helical" evidence="1">
    <location>
        <begin position="174"/>
        <end position="193"/>
    </location>
</feature>
<feature type="transmembrane region" description="Helical" evidence="1">
    <location>
        <begin position="116"/>
        <end position="136"/>
    </location>
</feature>
<sequence length="351" mass="40126">AESPDSYTHIAGRAGRAGREGTVISIVGYGDEGKIQSWRKMLGVEFEPVEDDEIGKVLISIYTSLFTLLWFTSSMCTKLRTSRRSAASAVTLLSINLPLSLPDDVRSDSYKWETYAFKYSVVWIAIFAVIVASQIYESFTHPLSYLLVCGTISLPYLLHPFLPSLSSPHSLRCTAWIASFSFIGNYFYTHYFYAVLGARYTFVGVRLNDVPVGMYFATHFYFTSYHALSNCLIRYIDRTYVADSFRLAHKVLAVFTMSYFTAFMESLTISHFPYYTFEDRESVYVVGSLFYAIYFFFSFPMFYHFSERRWGKGEGSGVWEAVVNSTSCGMMVLICLDFCRVALKVKFEMKV</sequence>
<protein>
    <submittedName>
        <fullName evidence="2">Uncharacterized protein</fullName>
    </submittedName>
</protein>
<dbReference type="InterPro" id="IPR027417">
    <property type="entry name" value="P-loop_NTPase"/>
</dbReference>
<gene>
    <name evidence="2" type="ORF">TrRE_jg5929</name>
</gene>
<dbReference type="Gene3D" id="3.40.50.300">
    <property type="entry name" value="P-loop containing nucleotide triphosphate hydrolases"/>
    <property type="match status" value="1"/>
</dbReference>